<proteinExistence type="predicted"/>
<dbReference type="AlphaFoldDB" id="U9SVC5"/>
<protein>
    <submittedName>
        <fullName evidence="1">Uncharacterized protein</fullName>
    </submittedName>
</protein>
<dbReference type="HOGENOM" id="CLU_3051595_0_0_1"/>
<accession>U9SVC5</accession>
<organism evidence="1">
    <name type="scientific">Rhizophagus irregularis (strain DAOM 181602 / DAOM 197198 / MUCL 43194)</name>
    <name type="common">Arbuscular mycorrhizal fungus</name>
    <name type="synonym">Glomus intraradices</name>
    <dbReference type="NCBI Taxonomy" id="747089"/>
    <lineage>
        <taxon>Eukaryota</taxon>
        <taxon>Fungi</taxon>
        <taxon>Fungi incertae sedis</taxon>
        <taxon>Mucoromycota</taxon>
        <taxon>Glomeromycotina</taxon>
        <taxon>Glomeromycetes</taxon>
        <taxon>Glomerales</taxon>
        <taxon>Glomeraceae</taxon>
        <taxon>Rhizophagus</taxon>
    </lineage>
</organism>
<reference evidence="1" key="1">
    <citation type="submission" date="2013-07" db="EMBL/GenBank/DDBJ databases">
        <title>The genome of an arbuscular mycorrhizal fungus provides insights into the evolution of the oldest plant symbiosis.</title>
        <authorList>
            <consortium name="DOE Joint Genome Institute"/>
            <person name="Tisserant E."/>
            <person name="Malbreil M."/>
            <person name="Kuo A."/>
            <person name="Kohler A."/>
            <person name="Symeonidi A."/>
            <person name="Balestrini R."/>
            <person name="Charron P."/>
            <person name="Duensing N."/>
            <person name="Frei-dit-Frey N."/>
            <person name="Gianinazzi-Pearson V."/>
            <person name="Gilbert B."/>
            <person name="Handa Y."/>
            <person name="Hijri M."/>
            <person name="Kaul R."/>
            <person name="Kawaguchi M."/>
            <person name="Krajinski F."/>
            <person name="Lammers P."/>
            <person name="Lapierre D."/>
            <person name="Masclaux F.G."/>
            <person name="Murat C."/>
            <person name="Morin E."/>
            <person name="Ndikumana S."/>
            <person name="Pagni M."/>
            <person name="Petitpierre D."/>
            <person name="Requena N."/>
            <person name="Rosikiewicz P."/>
            <person name="Riley R."/>
            <person name="Saito K."/>
            <person name="San Clemente H."/>
            <person name="Shapiro H."/>
            <person name="van Tuinen D."/>
            <person name="Becard G."/>
            <person name="Bonfante P."/>
            <person name="Paszkowski U."/>
            <person name="Shachar-Hill Y."/>
            <person name="Young J.P."/>
            <person name="Sanders I.R."/>
            <person name="Henrissat B."/>
            <person name="Rensing S.A."/>
            <person name="Grigoriev I.V."/>
            <person name="Corradi N."/>
            <person name="Roux C."/>
            <person name="Martin F."/>
        </authorList>
    </citation>
    <scope>NUCLEOTIDE SEQUENCE</scope>
    <source>
        <strain evidence="1">DAOM 197198</strain>
    </source>
</reference>
<dbReference type="EMBL" id="KI301498">
    <property type="protein sequence ID" value="ERZ95090.1"/>
    <property type="molecule type" value="Genomic_DNA"/>
</dbReference>
<evidence type="ECO:0000313" key="1">
    <source>
        <dbReference type="EMBL" id="ERZ95090.1"/>
    </source>
</evidence>
<sequence>MVFLAFILVESGLPVSRNENEKRANWTFFGKKSVMTYIRDVQGPGAVLPGINNL</sequence>
<name>U9SVC5_RHIID</name>
<gene>
    <name evidence="1" type="ORF">GLOINDRAFT_314248</name>
</gene>